<reference evidence="4" key="1">
    <citation type="submission" date="2022-11" db="UniProtKB">
        <authorList>
            <consortium name="EnsemblMetazoa"/>
        </authorList>
    </citation>
    <scope>IDENTIFICATION</scope>
</reference>
<keyword evidence="2" id="KW-0812">Transmembrane</keyword>
<sequence>MLNFAMEFSRNGSFITLLFFTTEVVWGCLAKSMGVLLPTLRDQFTTETWIIGIVLALQGVTSDVAGLLAMPLEKRLGCRRVLIYGSVVAMMGLVSVAFATSTVHIALALALLTGPTFGIITVLDKVLLGRHFTTHFALACGIGHMGKGLALLVIAPLTQLFLDTYGWRGAALLIGGICMHLIPSAAVVQDVKPHYENISDESSADSNDQKGFDTDGNISLKASCLGICKAMDLGILLEFNFWIVFMCNFGLTCTFDAWQLYFVPHLQVKGFSAQVAASLCTAAAVGYLIGTVIWSPFIDRGLIKCSTAIIISSLALTFSFVVDPWVNDVIGYVIITTICGLFASALYTLIDVMTKDILGIDRLVSAFGWMRALFFGRLIAGFVPGWMYDARGSYDLAFVVIGIMPSVCLLPLVIGLMWKTF</sequence>
<accession>A0A913ZJQ8</accession>
<dbReference type="SUPFAM" id="SSF103473">
    <property type="entry name" value="MFS general substrate transporter"/>
    <property type="match status" value="1"/>
</dbReference>
<feature type="transmembrane region" description="Helical" evidence="2">
    <location>
        <begin position="396"/>
        <end position="418"/>
    </location>
</feature>
<dbReference type="PROSITE" id="PS50850">
    <property type="entry name" value="MFS"/>
    <property type="match status" value="1"/>
</dbReference>
<feature type="transmembrane region" description="Helical" evidence="2">
    <location>
        <begin position="169"/>
        <end position="188"/>
    </location>
</feature>
<feature type="transmembrane region" description="Helical" evidence="2">
    <location>
        <begin position="273"/>
        <end position="294"/>
    </location>
</feature>
<protein>
    <recommendedName>
        <fullName evidence="3">Major facilitator superfamily (MFS) profile domain-containing protein</fullName>
    </recommendedName>
</protein>
<name>A0A913ZJQ8_PATMI</name>
<dbReference type="Proteomes" id="UP000887568">
    <property type="component" value="Unplaced"/>
</dbReference>
<evidence type="ECO:0000313" key="4">
    <source>
        <dbReference type="EnsemblMetazoa" id="XP_038051281.1"/>
    </source>
</evidence>
<dbReference type="OMA" id="MANGIAW"/>
<feature type="transmembrane region" description="Helical" evidence="2">
    <location>
        <begin position="105"/>
        <end position="123"/>
    </location>
</feature>
<dbReference type="InterPro" id="IPR020846">
    <property type="entry name" value="MFS_dom"/>
</dbReference>
<dbReference type="InterPro" id="IPR036259">
    <property type="entry name" value="MFS_trans_sf"/>
</dbReference>
<feature type="transmembrane region" description="Helical" evidence="2">
    <location>
        <begin position="81"/>
        <end position="99"/>
    </location>
</feature>
<feature type="domain" description="Major facilitator superfamily (MFS) profile" evidence="3">
    <location>
        <begin position="1"/>
        <end position="421"/>
    </location>
</feature>
<feature type="transmembrane region" description="Helical" evidence="2">
    <location>
        <begin position="239"/>
        <end position="261"/>
    </location>
</feature>
<feature type="transmembrane region" description="Helical" evidence="2">
    <location>
        <begin position="135"/>
        <end position="157"/>
    </location>
</feature>
<proteinExistence type="predicted"/>
<feature type="transmembrane region" description="Helical" evidence="2">
    <location>
        <begin position="329"/>
        <end position="350"/>
    </location>
</feature>
<dbReference type="PANTHER" id="PTHR11360:SF303">
    <property type="entry name" value="MAJOR FACILITATOR SUPERFAMILY (MFS) PROFILE DOMAIN-CONTAINING PROTEIN"/>
    <property type="match status" value="1"/>
</dbReference>
<dbReference type="AlphaFoldDB" id="A0A913ZJQ8"/>
<dbReference type="GeneID" id="119724344"/>
<dbReference type="PANTHER" id="PTHR11360">
    <property type="entry name" value="MONOCARBOXYLATE TRANSPORTER"/>
    <property type="match status" value="1"/>
</dbReference>
<dbReference type="OrthoDB" id="5667at2759"/>
<evidence type="ECO:0000259" key="3">
    <source>
        <dbReference type="PROSITE" id="PS50850"/>
    </source>
</evidence>
<keyword evidence="2" id="KW-0472">Membrane</keyword>
<feature type="transmembrane region" description="Helical" evidence="2">
    <location>
        <begin position="301"/>
        <end position="323"/>
    </location>
</feature>
<keyword evidence="5" id="KW-1185">Reference proteome</keyword>
<feature type="transmembrane region" description="Helical" evidence="2">
    <location>
        <begin position="49"/>
        <end position="69"/>
    </location>
</feature>
<organism evidence="4 5">
    <name type="scientific">Patiria miniata</name>
    <name type="common">Bat star</name>
    <name type="synonym">Asterina miniata</name>
    <dbReference type="NCBI Taxonomy" id="46514"/>
    <lineage>
        <taxon>Eukaryota</taxon>
        <taxon>Metazoa</taxon>
        <taxon>Echinodermata</taxon>
        <taxon>Eleutherozoa</taxon>
        <taxon>Asterozoa</taxon>
        <taxon>Asteroidea</taxon>
        <taxon>Valvatacea</taxon>
        <taxon>Valvatida</taxon>
        <taxon>Asterinidae</taxon>
        <taxon>Patiria</taxon>
    </lineage>
</organism>
<dbReference type="RefSeq" id="XP_038051281.1">
    <property type="nucleotide sequence ID" value="XM_038195353.1"/>
</dbReference>
<comment type="subcellular location">
    <subcellularLocation>
        <location evidence="1">Membrane</location>
        <topology evidence="1">Multi-pass membrane protein</topology>
    </subcellularLocation>
</comment>
<dbReference type="EnsemblMetazoa" id="XM_038195353.1">
    <property type="protein sequence ID" value="XP_038051281.1"/>
    <property type="gene ID" value="LOC119724344"/>
</dbReference>
<dbReference type="InterPro" id="IPR050327">
    <property type="entry name" value="Proton-linked_MCT"/>
</dbReference>
<evidence type="ECO:0000256" key="1">
    <source>
        <dbReference type="ARBA" id="ARBA00004141"/>
    </source>
</evidence>
<dbReference type="InterPro" id="IPR011701">
    <property type="entry name" value="MFS"/>
</dbReference>
<dbReference type="GO" id="GO:0008028">
    <property type="term" value="F:monocarboxylic acid transmembrane transporter activity"/>
    <property type="evidence" value="ECO:0007669"/>
    <property type="project" value="TreeGrafter"/>
</dbReference>
<feature type="transmembrane region" description="Helical" evidence="2">
    <location>
        <begin position="362"/>
        <end position="384"/>
    </location>
</feature>
<dbReference type="GO" id="GO:0016020">
    <property type="term" value="C:membrane"/>
    <property type="evidence" value="ECO:0007669"/>
    <property type="project" value="UniProtKB-SubCell"/>
</dbReference>
<evidence type="ECO:0000256" key="2">
    <source>
        <dbReference type="SAM" id="Phobius"/>
    </source>
</evidence>
<dbReference type="Pfam" id="PF07690">
    <property type="entry name" value="MFS_1"/>
    <property type="match status" value="1"/>
</dbReference>
<dbReference type="Gene3D" id="1.20.1250.20">
    <property type="entry name" value="MFS general substrate transporter like domains"/>
    <property type="match status" value="2"/>
</dbReference>
<keyword evidence="2" id="KW-1133">Transmembrane helix</keyword>
<evidence type="ECO:0000313" key="5">
    <source>
        <dbReference type="Proteomes" id="UP000887568"/>
    </source>
</evidence>